<evidence type="ECO:0000313" key="4">
    <source>
        <dbReference type="Proteomes" id="UP001501231"/>
    </source>
</evidence>
<reference evidence="3 4" key="1">
    <citation type="journal article" date="2019" name="Int. J. Syst. Evol. Microbiol.">
        <title>The Global Catalogue of Microorganisms (GCM) 10K type strain sequencing project: providing services to taxonomists for standard genome sequencing and annotation.</title>
        <authorList>
            <consortium name="The Broad Institute Genomics Platform"/>
            <consortium name="The Broad Institute Genome Sequencing Center for Infectious Disease"/>
            <person name="Wu L."/>
            <person name="Ma J."/>
        </authorList>
    </citation>
    <scope>NUCLEOTIDE SEQUENCE [LARGE SCALE GENOMIC DNA]</scope>
    <source>
        <strain evidence="3 4">JCM 3325</strain>
    </source>
</reference>
<keyword evidence="1" id="KW-0732">Signal</keyword>
<evidence type="ECO:0000256" key="1">
    <source>
        <dbReference type="SAM" id="SignalP"/>
    </source>
</evidence>
<gene>
    <name evidence="3" type="ORF">GCM10010191_50350</name>
</gene>
<proteinExistence type="predicted"/>
<name>A0ABN3JHT8_9ACTN</name>
<sequence>MKARIKWGAAALATAAAMVVGLAGSGSAAPSRLQAYAITGDGMLMAAFKTDTPQVLDWVRSPTGLVNDTFLIGTDVRVQNGALYVVGNHGGIYTVSLSSGTEGSLTKVSQLTVDLKGTNFGVDFNPAADRLRVTSDTGQNLRHDLNTNTTVTDSPLSATGVSASAYTNNDLNSDTATTLFGIATATDQVVIQSPPNNGSLAATGKLCADVGANAGFDIFSDLSNGKTISNTAFGAFIPSGGKATFYTVELLTGSCSPVGVFPLSITDIAIALDSN</sequence>
<evidence type="ECO:0000313" key="3">
    <source>
        <dbReference type="EMBL" id="GAA2430673.1"/>
    </source>
</evidence>
<feature type="signal peptide" evidence="1">
    <location>
        <begin position="1"/>
        <end position="28"/>
    </location>
</feature>
<keyword evidence="4" id="KW-1185">Reference proteome</keyword>
<protein>
    <submittedName>
        <fullName evidence="3">DUF4394 domain-containing protein</fullName>
    </submittedName>
</protein>
<dbReference type="InterPro" id="IPR025507">
    <property type="entry name" value="DUF4394"/>
</dbReference>
<comment type="caution">
    <text evidence="3">The sequence shown here is derived from an EMBL/GenBank/DDBJ whole genome shotgun (WGS) entry which is preliminary data.</text>
</comment>
<feature type="chain" id="PRO_5046215273" evidence="1">
    <location>
        <begin position="29"/>
        <end position="275"/>
    </location>
</feature>
<accession>A0ABN3JHT8</accession>
<dbReference type="Pfam" id="PF14339">
    <property type="entry name" value="DUF4394"/>
    <property type="match status" value="1"/>
</dbReference>
<dbReference type="EMBL" id="BAAARW010000020">
    <property type="protein sequence ID" value="GAA2430673.1"/>
    <property type="molecule type" value="Genomic_DNA"/>
</dbReference>
<organism evidence="3 4">
    <name type="scientific">Actinomadura vinacea</name>
    <dbReference type="NCBI Taxonomy" id="115336"/>
    <lineage>
        <taxon>Bacteria</taxon>
        <taxon>Bacillati</taxon>
        <taxon>Actinomycetota</taxon>
        <taxon>Actinomycetes</taxon>
        <taxon>Streptosporangiales</taxon>
        <taxon>Thermomonosporaceae</taxon>
        <taxon>Actinomadura</taxon>
    </lineage>
</organism>
<evidence type="ECO:0000259" key="2">
    <source>
        <dbReference type="Pfam" id="PF14339"/>
    </source>
</evidence>
<dbReference type="Proteomes" id="UP001501231">
    <property type="component" value="Unassembled WGS sequence"/>
</dbReference>
<feature type="domain" description="DUF4394" evidence="2">
    <location>
        <begin position="45"/>
        <end position="269"/>
    </location>
</feature>